<dbReference type="EMBL" id="VDGH01000003">
    <property type="protein sequence ID" value="TQR14900.1"/>
    <property type="molecule type" value="Genomic_DNA"/>
</dbReference>
<dbReference type="AlphaFoldDB" id="A0A544TBR3"/>
<dbReference type="InterPro" id="IPR003646">
    <property type="entry name" value="SH3-like_bac-type"/>
</dbReference>
<keyword evidence="5" id="KW-1185">Reference proteome</keyword>
<dbReference type="InterPro" id="IPR014755">
    <property type="entry name" value="Cu-Rt/internalin_Ig-like"/>
</dbReference>
<comment type="caution">
    <text evidence="4">The sequence shown here is derived from an EMBL/GenBank/DDBJ whole genome shotgun (WGS) entry which is preliminary data.</text>
</comment>
<evidence type="ECO:0000313" key="4">
    <source>
        <dbReference type="EMBL" id="TQR14900.1"/>
    </source>
</evidence>
<sequence length="566" mass="62248">MYAKLHKIRNVMLSFFALILLIVLPTMASAEELESHLDDALNVRSDKVWTITFNKPIDPASANSDSIYVLNSSGEKKNGAITVSSNRKSVLVAPPLQGYTNAETYTLHMTRDIKDEKGESLSSYTYKKFTIGSSASGTYDIVSILSNGTTNLVKSYAKFEEAVTNLKADQAIQYNGAFIKIPSGLVVTKGTASSVLTNIYSDKQLTKAVTYVPANTELLYIDSTDTYVEVNVADKNLYIKHENSNLLPWNAVKGRSYYSVSNGQLVHSIYSPNTGSYASYQVGNAPNFMSSGQTYFSVDGAHFTNATGQEVGTSYPYFQYLSARSKTNYSAAEIDAYIMSMLQKLESDYPSIPMYQQAAQKSKLIGLGSYLKQVEATYHINALHILALAQHESAYGLSDRAQQYNNLFGLYVTDNNPLAKNFITVEQNINELINAFLNKNYLPPNAGYANGSVFGNKAIGLNVRYASDPYWGAKAAGHMYRIDQTMGGKDSATPYKIGITTTSGLNVRTGPGTNYAVAYKYSNAGMPVTILDDNLPASDWIKVISDSTSYDEVYIHRSYVQMLPVK</sequence>
<dbReference type="SMART" id="SM00047">
    <property type="entry name" value="LYZ2"/>
    <property type="match status" value="1"/>
</dbReference>
<dbReference type="Pfam" id="PF13205">
    <property type="entry name" value="Big_5"/>
    <property type="match status" value="1"/>
</dbReference>
<dbReference type="InterPro" id="IPR002901">
    <property type="entry name" value="MGlyc_endo_b_GlcNAc-like_dom"/>
</dbReference>
<keyword evidence="1 2" id="KW-0732">Signal</keyword>
<protein>
    <recommendedName>
        <fullName evidence="3">SH3b domain-containing protein</fullName>
    </recommendedName>
</protein>
<name>A0A544TBR3_9BACI</name>
<gene>
    <name evidence="4" type="ORF">FG382_05400</name>
</gene>
<evidence type="ECO:0000313" key="5">
    <source>
        <dbReference type="Proteomes" id="UP000317316"/>
    </source>
</evidence>
<dbReference type="Proteomes" id="UP000317316">
    <property type="component" value="Unassembled WGS sequence"/>
</dbReference>
<feature type="chain" id="PRO_5022082240" description="SH3b domain-containing protein" evidence="2">
    <location>
        <begin position="31"/>
        <end position="566"/>
    </location>
</feature>
<dbReference type="Gene3D" id="1.10.530.10">
    <property type="match status" value="1"/>
</dbReference>
<dbReference type="InterPro" id="IPR032812">
    <property type="entry name" value="SbsA_Ig"/>
</dbReference>
<organism evidence="4 5">
    <name type="scientific">Psychrobacillus lasiicapitis</name>
    <dbReference type="NCBI Taxonomy" id="1636719"/>
    <lineage>
        <taxon>Bacteria</taxon>
        <taxon>Bacillati</taxon>
        <taxon>Bacillota</taxon>
        <taxon>Bacilli</taxon>
        <taxon>Bacillales</taxon>
        <taxon>Bacillaceae</taxon>
        <taxon>Psychrobacillus</taxon>
    </lineage>
</organism>
<dbReference type="GO" id="GO:0004040">
    <property type="term" value="F:amidase activity"/>
    <property type="evidence" value="ECO:0007669"/>
    <property type="project" value="InterPro"/>
</dbReference>
<accession>A0A544TBR3</accession>
<evidence type="ECO:0000256" key="1">
    <source>
        <dbReference type="ARBA" id="ARBA00022729"/>
    </source>
</evidence>
<dbReference type="Pfam" id="PF01832">
    <property type="entry name" value="Glucosaminidase"/>
    <property type="match status" value="1"/>
</dbReference>
<evidence type="ECO:0000256" key="2">
    <source>
        <dbReference type="SAM" id="SignalP"/>
    </source>
</evidence>
<reference evidence="4 5" key="1">
    <citation type="submission" date="2019-05" db="EMBL/GenBank/DDBJ databases">
        <title>Psychrobacillus vulpis sp. nov., a new species isolated from feces of a red fox that inhabits in The Tablas de Daimiel Natural Park, Albacete, Spain.</title>
        <authorList>
            <person name="Rodriguez M."/>
            <person name="Reina J.C."/>
            <person name="Bejar V."/>
            <person name="Llamas I."/>
        </authorList>
    </citation>
    <scope>NUCLEOTIDE SEQUENCE [LARGE SCALE GENOMIC DNA]</scope>
    <source>
        <strain evidence="4 5">NEAU-3TGS17</strain>
    </source>
</reference>
<dbReference type="Gene3D" id="2.30.30.40">
    <property type="entry name" value="SH3 Domains"/>
    <property type="match status" value="1"/>
</dbReference>
<dbReference type="Gene3D" id="2.60.40.1220">
    <property type="match status" value="1"/>
</dbReference>
<evidence type="ECO:0000259" key="3">
    <source>
        <dbReference type="PROSITE" id="PS51781"/>
    </source>
</evidence>
<dbReference type="RefSeq" id="WP_142537879.1">
    <property type="nucleotide sequence ID" value="NZ_BMIE01000001.1"/>
</dbReference>
<feature type="signal peptide" evidence="2">
    <location>
        <begin position="1"/>
        <end position="30"/>
    </location>
</feature>
<dbReference type="OrthoDB" id="9816557at2"/>
<feature type="domain" description="SH3b" evidence="3">
    <location>
        <begin position="495"/>
        <end position="564"/>
    </location>
</feature>
<dbReference type="PROSITE" id="PS51781">
    <property type="entry name" value="SH3B"/>
    <property type="match status" value="1"/>
</dbReference>
<proteinExistence type="predicted"/>